<gene>
    <name evidence="4" type="ORF">B0T10DRAFT_610058</name>
</gene>
<feature type="signal peptide" evidence="1">
    <location>
        <begin position="1"/>
        <end position="21"/>
    </location>
</feature>
<dbReference type="Pfam" id="PF00144">
    <property type="entry name" value="Beta-lactamase"/>
    <property type="match status" value="1"/>
</dbReference>
<evidence type="ECO:0000256" key="1">
    <source>
        <dbReference type="SAM" id="SignalP"/>
    </source>
</evidence>
<dbReference type="PANTHER" id="PTHR22935:SF97">
    <property type="entry name" value="BETA-LACTAMASE-RELATED DOMAIN-CONTAINING PROTEIN"/>
    <property type="match status" value="1"/>
</dbReference>
<dbReference type="PANTHER" id="PTHR22935">
    <property type="entry name" value="PENICILLIN-BINDING PROTEIN"/>
    <property type="match status" value="1"/>
</dbReference>
<evidence type="ECO:0000259" key="2">
    <source>
        <dbReference type="Pfam" id="PF00144"/>
    </source>
</evidence>
<evidence type="ECO:0000259" key="3">
    <source>
        <dbReference type="Pfam" id="PF26335"/>
    </source>
</evidence>
<sequence>MVRSRNLLRLVPFLALSPVAADHVGSGYLPPTDLTSDDSLVSQAWQNFSSKLGDYIQARKGAGSAEEVLKTLQTDPLQLTWNITFSMNMFSIYDEKTVEDLQFHHVSRELARSKYGTRKVSGDSIYRVQSVSKAITAYAAMMHFEPEDWERPLIKIFPELKNATADSFPVPDWEEITPIALAAQIAGISPAIPLFATYPLQEAAGIAQGLPPLDPKTDPIWSKIPCDISVPCGLNDANKFVQSLAVLPRVFSPWTSPNYANTGYILFGQVFAKLLGKNATDVIASDIFKPLGMANSRTHGLKPKELSKAVIPTEDETMAWMMYKGDGELTSPSGGVLSTTNDLAKLGISILNNTLLTPSRTRKWMKPRSHSARLDYSIGAPWEIPRYKNPKTGVVTDIYTKAGDGFSATAMFILLPEFGVGFSLLSANEVDTVRNLVVGAIGDLLTETLIPALSEQAAVETESKFGGTYKATGDLDSSLTFAVNKTEGASPGLRITNFVSNGTDVLKANPGLATRLVAVTSEGDQVTMEALTEIDAPNLPSLFVNSFNGADWIVAGGSPWGGIQQGLFVFDVDESGNAKDVKPLAYRAKLERQKE</sequence>
<name>A0A9P9AGR1_9HYPO</name>
<dbReference type="InterPro" id="IPR051478">
    <property type="entry name" value="Beta-lactamase-like_AB/R"/>
</dbReference>
<dbReference type="Pfam" id="PF26335">
    <property type="entry name" value="ARB_00930_C"/>
    <property type="match status" value="1"/>
</dbReference>
<dbReference type="EMBL" id="JAGPYM010000031">
    <property type="protein sequence ID" value="KAH6877062.1"/>
    <property type="molecule type" value="Genomic_DNA"/>
</dbReference>
<evidence type="ECO:0000313" key="5">
    <source>
        <dbReference type="Proteomes" id="UP000777438"/>
    </source>
</evidence>
<keyword evidence="1" id="KW-0732">Signal</keyword>
<dbReference type="InterPro" id="IPR058664">
    <property type="entry name" value="ARB_00930-like_C"/>
</dbReference>
<organism evidence="4 5">
    <name type="scientific">Thelonectria olida</name>
    <dbReference type="NCBI Taxonomy" id="1576542"/>
    <lineage>
        <taxon>Eukaryota</taxon>
        <taxon>Fungi</taxon>
        <taxon>Dikarya</taxon>
        <taxon>Ascomycota</taxon>
        <taxon>Pezizomycotina</taxon>
        <taxon>Sordariomycetes</taxon>
        <taxon>Hypocreomycetidae</taxon>
        <taxon>Hypocreales</taxon>
        <taxon>Nectriaceae</taxon>
        <taxon>Thelonectria</taxon>
    </lineage>
</organism>
<dbReference type="OrthoDB" id="10250282at2759"/>
<keyword evidence="5" id="KW-1185">Reference proteome</keyword>
<feature type="domain" description="Beta-lactamase-like ARB-00930-like C-terminal" evidence="3">
    <location>
        <begin position="457"/>
        <end position="593"/>
    </location>
</feature>
<dbReference type="Gene3D" id="3.40.710.10">
    <property type="entry name" value="DD-peptidase/beta-lactamase superfamily"/>
    <property type="match status" value="1"/>
</dbReference>
<dbReference type="SUPFAM" id="SSF56601">
    <property type="entry name" value="beta-lactamase/transpeptidase-like"/>
    <property type="match status" value="1"/>
</dbReference>
<feature type="chain" id="PRO_5040256356" evidence="1">
    <location>
        <begin position="22"/>
        <end position="595"/>
    </location>
</feature>
<proteinExistence type="predicted"/>
<feature type="domain" description="Beta-lactamase-related" evidence="2">
    <location>
        <begin position="94"/>
        <end position="427"/>
    </location>
</feature>
<protein>
    <submittedName>
        <fullName evidence="4">Beta-lactamase/transpeptidase-like protein</fullName>
    </submittedName>
</protein>
<comment type="caution">
    <text evidence="4">The sequence shown here is derived from an EMBL/GenBank/DDBJ whole genome shotgun (WGS) entry which is preliminary data.</text>
</comment>
<dbReference type="AlphaFoldDB" id="A0A9P9AGR1"/>
<dbReference type="InterPro" id="IPR012338">
    <property type="entry name" value="Beta-lactam/transpept-like"/>
</dbReference>
<dbReference type="Proteomes" id="UP000777438">
    <property type="component" value="Unassembled WGS sequence"/>
</dbReference>
<reference evidence="4 5" key="1">
    <citation type="journal article" date="2021" name="Nat. Commun.">
        <title>Genetic determinants of endophytism in the Arabidopsis root mycobiome.</title>
        <authorList>
            <person name="Mesny F."/>
            <person name="Miyauchi S."/>
            <person name="Thiergart T."/>
            <person name="Pickel B."/>
            <person name="Atanasova L."/>
            <person name="Karlsson M."/>
            <person name="Huettel B."/>
            <person name="Barry K.W."/>
            <person name="Haridas S."/>
            <person name="Chen C."/>
            <person name="Bauer D."/>
            <person name="Andreopoulos W."/>
            <person name="Pangilinan J."/>
            <person name="LaButti K."/>
            <person name="Riley R."/>
            <person name="Lipzen A."/>
            <person name="Clum A."/>
            <person name="Drula E."/>
            <person name="Henrissat B."/>
            <person name="Kohler A."/>
            <person name="Grigoriev I.V."/>
            <person name="Martin F.M."/>
            <person name="Hacquard S."/>
        </authorList>
    </citation>
    <scope>NUCLEOTIDE SEQUENCE [LARGE SCALE GENOMIC DNA]</scope>
    <source>
        <strain evidence="4 5">MPI-CAGE-CH-0241</strain>
    </source>
</reference>
<dbReference type="InterPro" id="IPR001466">
    <property type="entry name" value="Beta-lactam-related"/>
</dbReference>
<accession>A0A9P9AGR1</accession>
<evidence type="ECO:0000313" key="4">
    <source>
        <dbReference type="EMBL" id="KAH6877062.1"/>
    </source>
</evidence>